<protein>
    <submittedName>
        <fullName evidence="1">Spo0E family sporulation regulatory protein-aspartic acid phosphatase</fullName>
    </submittedName>
</protein>
<dbReference type="Gene3D" id="4.10.280.10">
    <property type="entry name" value="Helix-loop-helix DNA-binding domain"/>
    <property type="match status" value="1"/>
</dbReference>
<dbReference type="InterPro" id="IPR037208">
    <property type="entry name" value="Spo0E-like_sf"/>
</dbReference>
<gene>
    <name evidence="1" type="ORF">ACFQIC_18480</name>
</gene>
<sequence>MGTGELRGKIERLRKKMYTEYAKNPTGKEVLNVSQQLDRVLNEYRSLPKEANPHH</sequence>
<name>A0ABW2ERQ4_9BACI</name>
<accession>A0ABW2ERQ4</accession>
<evidence type="ECO:0000313" key="1">
    <source>
        <dbReference type="EMBL" id="MFC7063789.1"/>
    </source>
</evidence>
<dbReference type="InterPro" id="IPR018540">
    <property type="entry name" value="Spo0E-like"/>
</dbReference>
<dbReference type="SUPFAM" id="SSF140500">
    <property type="entry name" value="BAS1536-like"/>
    <property type="match status" value="1"/>
</dbReference>
<evidence type="ECO:0000313" key="2">
    <source>
        <dbReference type="Proteomes" id="UP001596410"/>
    </source>
</evidence>
<dbReference type="Pfam" id="PF09388">
    <property type="entry name" value="SpoOE-like"/>
    <property type="match status" value="1"/>
</dbReference>
<proteinExistence type="predicted"/>
<dbReference type="RefSeq" id="WP_204706082.1">
    <property type="nucleotide sequence ID" value="NZ_JBHSZV010000055.1"/>
</dbReference>
<reference evidence="2" key="1">
    <citation type="journal article" date="2019" name="Int. J. Syst. Evol. Microbiol.">
        <title>The Global Catalogue of Microorganisms (GCM) 10K type strain sequencing project: providing services to taxonomists for standard genome sequencing and annotation.</title>
        <authorList>
            <consortium name="The Broad Institute Genomics Platform"/>
            <consortium name="The Broad Institute Genome Sequencing Center for Infectious Disease"/>
            <person name="Wu L."/>
            <person name="Ma J."/>
        </authorList>
    </citation>
    <scope>NUCLEOTIDE SEQUENCE [LARGE SCALE GENOMIC DNA]</scope>
    <source>
        <strain evidence="2">CGMCC 4.1621</strain>
    </source>
</reference>
<comment type="caution">
    <text evidence="1">The sequence shown here is derived from an EMBL/GenBank/DDBJ whole genome shotgun (WGS) entry which is preliminary data.</text>
</comment>
<dbReference type="InterPro" id="IPR036638">
    <property type="entry name" value="HLH_DNA-bd_sf"/>
</dbReference>
<keyword evidence="2" id="KW-1185">Reference proteome</keyword>
<dbReference type="Proteomes" id="UP001596410">
    <property type="component" value="Unassembled WGS sequence"/>
</dbReference>
<dbReference type="EMBL" id="JBHSZV010000055">
    <property type="protein sequence ID" value="MFC7063789.1"/>
    <property type="molecule type" value="Genomic_DNA"/>
</dbReference>
<organism evidence="1 2">
    <name type="scientific">Halobacillus seohaensis</name>
    <dbReference type="NCBI Taxonomy" id="447421"/>
    <lineage>
        <taxon>Bacteria</taxon>
        <taxon>Bacillati</taxon>
        <taxon>Bacillota</taxon>
        <taxon>Bacilli</taxon>
        <taxon>Bacillales</taxon>
        <taxon>Bacillaceae</taxon>
        <taxon>Halobacillus</taxon>
    </lineage>
</organism>